<evidence type="ECO:0000256" key="1">
    <source>
        <dbReference type="SAM" id="Phobius"/>
    </source>
</evidence>
<protein>
    <submittedName>
        <fullName evidence="2">Uncharacterized protein</fullName>
    </submittedName>
</protein>
<sequence>MFKFGKKVSYRPILISFYYALIPIIALGVTNDLGLGLLIGLAVFSIVLFGYYLPSLPVTFNYWEADQDIIKYNDMTSISHRLSMIFLPFKNQLITINKKDIQSITVTGKLVKPEQVTYAAQYSAFYAVLTPVLSMIKKPVTLVLTMNDGKTIELSIARDYVYGSKKTLEKLDQFFDSLDNTQIKINYHNNHNVSLS</sequence>
<dbReference type="AlphaFoldDB" id="A0A0R2LDR7"/>
<feature type="transmembrane region" description="Helical" evidence="1">
    <location>
        <begin position="12"/>
        <end position="29"/>
    </location>
</feature>
<comment type="caution">
    <text evidence="2">The sequence shown here is derived from an EMBL/GenBank/DDBJ whole genome shotgun (WGS) entry which is preliminary data.</text>
</comment>
<dbReference type="RefSeq" id="WP_057880170.1">
    <property type="nucleotide sequence ID" value="NZ_JQCF01000005.1"/>
</dbReference>
<proteinExistence type="predicted"/>
<name>A0A0R2LDR7_9LACO</name>
<dbReference type="EMBL" id="JQCF01000005">
    <property type="protein sequence ID" value="KRO00014.1"/>
    <property type="molecule type" value="Genomic_DNA"/>
</dbReference>
<keyword evidence="1" id="KW-0812">Transmembrane</keyword>
<accession>A0A0R2LDR7</accession>
<keyword evidence="3" id="KW-1185">Reference proteome</keyword>
<dbReference type="Proteomes" id="UP000051006">
    <property type="component" value="Unassembled WGS sequence"/>
</dbReference>
<dbReference type="OrthoDB" id="2310386at2"/>
<organism evidence="2 3">
    <name type="scientific">Companilactobacillus kimchiensis</name>
    <dbReference type="NCBI Taxonomy" id="993692"/>
    <lineage>
        <taxon>Bacteria</taxon>
        <taxon>Bacillati</taxon>
        <taxon>Bacillota</taxon>
        <taxon>Bacilli</taxon>
        <taxon>Lactobacillales</taxon>
        <taxon>Lactobacillaceae</taxon>
        <taxon>Companilactobacillus</taxon>
    </lineage>
</organism>
<keyword evidence="1" id="KW-0472">Membrane</keyword>
<keyword evidence="1" id="KW-1133">Transmembrane helix</keyword>
<gene>
    <name evidence="2" type="ORF">IV57_GL002028</name>
</gene>
<dbReference type="STRING" id="993692.IV57_GL002028"/>
<dbReference type="PATRIC" id="fig|993692.3.peg.2060"/>
<evidence type="ECO:0000313" key="2">
    <source>
        <dbReference type="EMBL" id="KRO00014.1"/>
    </source>
</evidence>
<reference evidence="2 3" key="1">
    <citation type="journal article" date="2015" name="Genome Announc.">
        <title>Expanding the biotechnology potential of lactobacilli through comparative genomics of 213 strains and associated genera.</title>
        <authorList>
            <person name="Sun Z."/>
            <person name="Harris H.M."/>
            <person name="McCann A."/>
            <person name="Guo C."/>
            <person name="Argimon S."/>
            <person name="Zhang W."/>
            <person name="Yang X."/>
            <person name="Jeffery I.B."/>
            <person name="Cooney J.C."/>
            <person name="Kagawa T.F."/>
            <person name="Liu W."/>
            <person name="Song Y."/>
            <person name="Salvetti E."/>
            <person name="Wrobel A."/>
            <person name="Rasinkangas P."/>
            <person name="Parkhill J."/>
            <person name="Rea M.C."/>
            <person name="O'Sullivan O."/>
            <person name="Ritari J."/>
            <person name="Douillard F.P."/>
            <person name="Paul Ross R."/>
            <person name="Yang R."/>
            <person name="Briner A.E."/>
            <person name="Felis G.E."/>
            <person name="de Vos W.M."/>
            <person name="Barrangou R."/>
            <person name="Klaenhammer T.R."/>
            <person name="Caufield P.W."/>
            <person name="Cui Y."/>
            <person name="Zhang H."/>
            <person name="O'Toole P.W."/>
        </authorList>
    </citation>
    <scope>NUCLEOTIDE SEQUENCE [LARGE SCALE GENOMIC DNA]</scope>
    <source>
        <strain evidence="2 3">DSM 24716</strain>
    </source>
</reference>
<feature type="transmembrane region" description="Helical" evidence="1">
    <location>
        <begin position="35"/>
        <end position="53"/>
    </location>
</feature>
<evidence type="ECO:0000313" key="3">
    <source>
        <dbReference type="Proteomes" id="UP000051006"/>
    </source>
</evidence>